<dbReference type="Proteomes" id="UP000177082">
    <property type="component" value="Unassembled WGS sequence"/>
</dbReference>
<evidence type="ECO:0008006" key="4">
    <source>
        <dbReference type="Google" id="ProtNLM"/>
    </source>
</evidence>
<feature type="transmembrane region" description="Helical" evidence="1">
    <location>
        <begin position="6"/>
        <end position="34"/>
    </location>
</feature>
<comment type="caution">
    <text evidence="2">The sequence shown here is derived from an EMBL/GenBank/DDBJ whole genome shotgun (WGS) entry which is preliminary data.</text>
</comment>
<accession>A0A1F8BH67</accession>
<organism evidence="2 3">
    <name type="scientific">Candidatus Woesebacteria bacterium RIFCSPLOWO2_01_FULL_39_21</name>
    <dbReference type="NCBI Taxonomy" id="1802519"/>
    <lineage>
        <taxon>Bacteria</taxon>
        <taxon>Candidatus Woeseibacteriota</taxon>
    </lineage>
</organism>
<dbReference type="Gene3D" id="3.90.70.10">
    <property type="entry name" value="Cysteine proteinases"/>
    <property type="match status" value="1"/>
</dbReference>
<dbReference type="AlphaFoldDB" id="A0A1F8BH67"/>
<keyword evidence="1" id="KW-0812">Transmembrane</keyword>
<dbReference type="EMBL" id="MGHF01000017">
    <property type="protein sequence ID" value="OGM63407.1"/>
    <property type="molecule type" value="Genomic_DNA"/>
</dbReference>
<keyword evidence="1" id="KW-0472">Membrane</keyword>
<evidence type="ECO:0000313" key="3">
    <source>
        <dbReference type="Proteomes" id="UP000177082"/>
    </source>
</evidence>
<sequence>MGNLSILAISLLNLQLFSLQFYFLYAFILVKLNIGGLNEMKERKGFFEVHHQRDALTCGNACLLMMLRDLTRTPFDLERLQRELYMESYGVYPGYYPLKVAATFVRHFPNTRLTFYTDTRTQHNLTRSYNEERQIELVYQPLTVDWIVNHTQTVGPLAIRGDYFYLGYAEHTDHFITLIREPKHRLVVLDPSYGGKMSLDDEKLTHYLSGYKYIMNASPLAIAMNVDLI</sequence>
<dbReference type="STRING" id="1802519.A2961_03010"/>
<protein>
    <recommendedName>
        <fullName evidence="4">Peptidase C39 domain-containing protein</fullName>
    </recommendedName>
</protein>
<name>A0A1F8BH67_9BACT</name>
<evidence type="ECO:0000313" key="2">
    <source>
        <dbReference type="EMBL" id="OGM63407.1"/>
    </source>
</evidence>
<reference evidence="2 3" key="1">
    <citation type="journal article" date="2016" name="Nat. Commun.">
        <title>Thousands of microbial genomes shed light on interconnected biogeochemical processes in an aquifer system.</title>
        <authorList>
            <person name="Anantharaman K."/>
            <person name="Brown C.T."/>
            <person name="Hug L.A."/>
            <person name="Sharon I."/>
            <person name="Castelle C.J."/>
            <person name="Probst A.J."/>
            <person name="Thomas B.C."/>
            <person name="Singh A."/>
            <person name="Wilkins M.J."/>
            <person name="Karaoz U."/>
            <person name="Brodie E.L."/>
            <person name="Williams K.H."/>
            <person name="Hubbard S.S."/>
            <person name="Banfield J.F."/>
        </authorList>
    </citation>
    <scope>NUCLEOTIDE SEQUENCE [LARGE SCALE GENOMIC DNA]</scope>
</reference>
<evidence type="ECO:0000256" key="1">
    <source>
        <dbReference type="SAM" id="Phobius"/>
    </source>
</evidence>
<gene>
    <name evidence="2" type="ORF">A2961_03010</name>
</gene>
<keyword evidence="1" id="KW-1133">Transmembrane helix</keyword>
<proteinExistence type="predicted"/>